<comment type="caution">
    <text evidence="8">The sequence shown here is derived from an EMBL/GenBank/DDBJ whole genome shotgun (WGS) entry which is preliminary data.</text>
</comment>
<dbReference type="GO" id="GO:0051213">
    <property type="term" value="F:dioxygenase activity"/>
    <property type="evidence" value="ECO:0007669"/>
    <property type="project" value="UniProtKB-KW"/>
</dbReference>
<evidence type="ECO:0000256" key="2">
    <source>
        <dbReference type="ARBA" id="ARBA00022723"/>
    </source>
</evidence>
<dbReference type="Pfam" id="PF14226">
    <property type="entry name" value="DIOX_N"/>
    <property type="match status" value="1"/>
</dbReference>
<name>A0A8K0IB06_COCNU</name>
<reference evidence="8" key="2">
    <citation type="submission" date="2019-07" db="EMBL/GenBank/DDBJ databases">
        <authorList>
            <person name="Yang Y."/>
            <person name="Bocs S."/>
            <person name="Baudouin L."/>
        </authorList>
    </citation>
    <scope>NUCLEOTIDE SEQUENCE</scope>
    <source>
        <tissue evidence="8">Spear leaf of Hainan Tall coconut</tissue>
    </source>
</reference>
<dbReference type="GO" id="GO:0046872">
    <property type="term" value="F:metal ion binding"/>
    <property type="evidence" value="ECO:0007669"/>
    <property type="project" value="UniProtKB-KW"/>
</dbReference>
<feature type="compositionally biased region" description="Polar residues" evidence="5">
    <location>
        <begin position="1"/>
        <end position="11"/>
    </location>
</feature>
<keyword evidence="9" id="KW-1185">Reference proteome</keyword>
<evidence type="ECO:0000313" key="9">
    <source>
        <dbReference type="Proteomes" id="UP000797356"/>
    </source>
</evidence>
<dbReference type="AlphaFoldDB" id="A0A8K0IB06"/>
<evidence type="ECO:0000256" key="1">
    <source>
        <dbReference type="ARBA" id="ARBA00001961"/>
    </source>
</evidence>
<evidence type="ECO:0000256" key="5">
    <source>
        <dbReference type="SAM" id="MobiDB-lite"/>
    </source>
</evidence>
<dbReference type="SUPFAM" id="SSF51197">
    <property type="entry name" value="Clavaminate synthase-like"/>
    <property type="match status" value="1"/>
</dbReference>
<keyword evidence="3" id="KW-0560">Oxidoreductase</keyword>
<dbReference type="InterPro" id="IPR044861">
    <property type="entry name" value="IPNS-like_FE2OG_OXY"/>
</dbReference>
<proteinExistence type="predicted"/>
<dbReference type="Proteomes" id="UP000797356">
    <property type="component" value="Chromosome 6"/>
</dbReference>
<dbReference type="EMBL" id="CM017877">
    <property type="protein sequence ID" value="KAG1346246.1"/>
    <property type="molecule type" value="Genomic_DNA"/>
</dbReference>
<dbReference type="PANTHER" id="PTHR47990">
    <property type="entry name" value="2-OXOGLUTARATE (2OG) AND FE(II)-DEPENDENT OXYGENASE SUPERFAMILY PROTEIN-RELATED"/>
    <property type="match status" value="1"/>
</dbReference>
<keyword evidence="4" id="KW-0408">Iron</keyword>
<dbReference type="OrthoDB" id="288590at2759"/>
<organism evidence="8 9">
    <name type="scientific">Cocos nucifera</name>
    <name type="common">Coconut palm</name>
    <dbReference type="NCBI Taxonomy" id="13894"/>
    <lineage>
        <taxon>Eukaryota</taxon>
        <taxon>Viridiplantae</taxon>
        <taxon>Streptophyta</taxon>
        <taxon>Embryophyta</taxon>
        <taxon>Tracheophyta</taxon>
        <taxon>Spermatophyta</taxon>
        <taxon>Magnoliopsida</taxon>
        <taxon>Liliopsida</taxon>
        <taxon>Arecaceae</taxon>
        <taxon>Arecoideae</taxon>
        <taxon>Cocoseae</taxon>
        <taxon>Attaleinae</taxon>
        <taxon>Cocos</taxon>
    </lineage>
</organism>
<evidence type="ECO:0000256" key="3">
    <source>
        <dbReference type="ARBA" id="ARBA00023002"/>
    </source>
</evidence>
<keyword evidence="2" id="KW-0479">Metal-binding</keyword>
<sequence length="272" mass="30260">MGSETAASQSRLPKIDFSDVNPAKPGTRSWDAVRARVMQAMESYGCFEAVYPRVSSDFRDSLFGTALKELFALPLEPKLQNVSDKPFHGYLGQRFPTSLMRAWPSWTRFPTVPRASPVSYGPMETPPFGTPRTRIYTYVFLSFFSVNCETVQSFSEQVMELEETIRKDGFGESKYCLAPTESTRFLFSVSEYGAPQGVEEKKLGLVPHADKNTLALVCQNQVDGLEMETKDGEWIPVTPSPASFVVFAGMPSGYDTFLSLFPRISGFCVGVV</sequence>
<dbReference type="Pfam" id="PF03171">
    <property type="entry name" value="2OG-FeII_Oxy"/>
    <property type="match status" value="1"/>
</dbReference>
<gene>
    <name evidence="8" type="ORF">COCNU_06G000750</name>
</gene>
<dbReference type="InterPro" id="IPR050231">
    <property type="entry name" value="Iron_ascorbate_oxido_reductase"/>
</dbReference>
<evidence type="ECO:0000256" key="4">
    <source>
        <dbReference type="ARBA" id="ARBA00023004"/>
    </source>
</evidence>
<comment type="cofactor">
    <cofactor evidence="1">
        <name>L-ascorbate</name>
        <dbReference type="ChEBI" id="CHEBI:38290"/>
    </cofactor>
</comment>
<feature type="domain" description="Non-haem dioxygenase N-terminal" evidence="7">
    <location>
        <begin position="12"/>
        <end position="92"/>
    </location>
</feature>
<reference evidence="8" key="1">
    <citation type="journal article" date="2017" name="Gigascience">
        <title>The genome draft of coconut (Cocos nucifera).</title>
        <authorList>
            <person name="Xiao Y."/>
            <person name="Xu P."/>
            <person name="Fan H."/>
            <person name="Baudouin L."/>
            <person name="Xia W."/>
            <person name="Bocs S."/>
            <person name="Xu J."/>
            <person name="Li Q."/>
            <person name="Guo A."/>
            <person name="Zhou L."/>
            <person name="Li J."/>
            <person name="Wu Y."/>
            <person name="Ma Z."/>
            <person name="Armero A."/>
            <person name="Issali A.E."/>
            <person name="Liu N."/>
            <person name="Peng M."/>
            <person name="Yang Y."/>
        </authorList>
    </citation>
    <scope>NUCLEOTIDE SEQUENCE</scope>
    <source>
        <tissue evidence="8">Spear leaf of Hainan Tall coconut</tissue>
    </source>
</reference>
<evidence type="ECO:0000259" key="7">
    <source>
        <dbReference type="Pfam" id="PF14226"/>
    </source>
</evidence>
<evidence type="ECO:0000259" key="6">
    <source>
        <dbReference type="Pfam" id="PF03171"/>
    </source>
</evidence>
<keyword evidence="8" id="KW-0223">Dioxygenase</keyword>
<accession>A0A8K0IB06</accession>
<evidence type="ECO:0000313" key="8">
    <source>
        <dbReference type="EMBL" id="KAG1346246.1"/>
    </source>
</evidence>
<protein>
    <submittedName>
        <fullName evidence="8">Putative 2-oxoglutarate-dependent dioxygenase AOP1.2</fullName>
    </submittedName>
</protein>
<dbReference type="InterPro" id="IPR027443">
    <property type="entry name" value="IPNS-like_sf"/>
</dbReference>
<dbReference type="Gene3D" id="2.60.120.330">
    <property type="entry name" value="B-lactam Antibiotic, Isopenicillin N Synthase, Chain"/>
    <property type="match status" value="1"/>
</dbReference>
<dbReference type="InterPro" id="IPR026992">
    <property type="entry name" value="DIOX_N"/>
</dbReference>
<feature type="region of interest" description="Disordered" evidence="5">
    <location>
        <begin position="1"/>
        <end position="20"/>
    </location>
</feature>
<feature type="domain" description="Isopenicillin N synthase-like Fe(2+) 2OG dioxygenase" evidence="6">
    <location>
        <begin position="191"/>
        <end position="249"/>
    </location>
</feature>